<reference evidence="20" key="1">
    <citation type="submission" date="2025-08" db="UniProtKB">
        <authorList>
            <consortium name="Ensembl"/>
        </authorList>
    </citation>
    <scope>IDENTIFICATION</scope>
</reference>
<evidence type="ECO:0000256" key="2">
    <source>
        <dbReference type="ARBA" id="ARBA00007444"/>
    </source>
</evidence>
<feature type="compositionally biased region" description="Polar residues" evidence="15">
    <location>
        <begin position="1844"/>
        <end position="1853"/>
    </location>
</feature>
<evidence type="ECO:0000256" key="9">
    <source>
        <dbReference type="ARBA" id="ARBA00023125"/>
    </source>
</evidence>
<dbReference type="SUPFAM" id="SSF54171">
    <property type="entry name" value="DNA-binding domain"/>
    <property type="match status" value="1"/>
</dbReference>
<evidence type="ECO:0000256" key="1">
    <source>
        <dbReference type="ARBA" id="ARBA00004123"/>
    </source>
</evidence>
<evidence type="ECO:0000313" key="21">
    <source>
        <dbReference type="Proteomes" id="UP000264800"/>
    </source>
</evidence>
<evidence type="ECO:0000256" key="8">
    <source>
        <dbReference type="ARBA" id="ARBA00023117"/>
    </source>
</evidence>
<feature type="compositionally biased region" description="Acidic residues" evidence="15">
    <location>
        <begin position="230"/>
        <end position="256"/>
    </location>
</feature>
<dbReference type="Ensembl" id="ENSKMAT00000018773.1">
    <property type="protein sequence ID" value="ENSKMAP00000018516.1"/>
    <property type="gene ID" value="ENSKMAG00000013760.1"/>
</dbReference>
<feature type="region of interest" description="Disordered" evidence="15">
    <location>
        <begin position="1832"/>
        <end position="1853"/>
    </location>
</feature>
<feature type="region of interest" description="Disordered" evidence="15">
    <location>
        <begin position="833"/>
        <end position="863"/>
    </location>
</feature>
<comment type="similarity">
    <text evidence="2">Belongs to the WAL family.</text>
</comment>
<dbReference type="Pfam" id="PF02791">
    <property type="entry name" value="DDT"/>
    <property type="match status" value="1"/>
</dbReference>
<dbReference type="PROSITE" id="PS00633">
    <property type="entry name" value="BROMODOMAIN_1"/>
    <property type="match status" value="1"/>
</dbReference>
<dbReference type="Pfam" id="PF00628">
    <property type="entry name" value="PHD"/>
    <property type="match status" value="1"/>
</dbReference>
<comment type="subcellular location">
    <subcellularLocation>
        <location evidence="1">Nucleus</location>
    </subcellularLocation>
</comment>
<dbReference type="InterPro" id="IPR018501">
    <property type="entry name" value="DDT_dom"/>
</dbReference>
<dbReference type="GeneTree" id="ENSGT00940000155359"/>
<keyword evidence="8 12" id="KW-0103">Bromodomain</keyword>
<feature type="compositionally biased region" description="Acidic residues" evidence="15">
    <location>
        <begin position="610"/>
        <end position="624"/>
    </location>
</feature>
<feature type="compositionally biased region" description="Polar residues" evidence="15">
    <location>
        <begin position="180"/>
        <end position="196"/>
    </location>
</feature>
<dbReference type="PANTHER" id="PTHR45915">
    <property type="entry name" value="TRANSCRIPTION INTERMEDIARY FACTOR"/>
    <property type="match status" value="1"/>
</dbReference>
<dbReference type="SMART" id="SM00571">
    <property type="entry name" value="DDT"/>
    <property type="match status" value="1"/>
</dbReference>
<feature type="domain" description="PHD-type" evidence="17">
    <location>
        <begin position="1919"/>
        <end position="1969"/>
    </location>
</feature>
<feature type="domain" description="Bromo" evidence="16">
    <location>
        <begin position="2065"/>
        <end position="2135"/>
    </location>
</feature>
<keyword evidence="5" id="KW-0862">Zinc</keyword>
<feature type="compositionally biased region" description="Basic and acidic residues" evidence="15">
    <location>
        <begin position="576"/>
        <end position="587"/>
    </location>
</feature>
<feature type="compositionally biased region" description="Low complexity" evidence="15">
    <location>
        <begin position="210"/>
        <end position="229"/>
    </location>
</feature>
<feature type="region of interest" description="Disordered" evidence="15">
    <location>
        <begin position="1"/>
        <end position="40"/>
    </location>
</feature>
<evidence type="ECO:0000256" key="5">
    <source>
        <dbReference type="ARBA" id="ARBA00022833"/>
    </source>
</evidence>
<feature type="region of interest" description="Disordered" evidence="15">
    <location>
        <begin position="1288"/>
        <end position="1344"/>
    </location>
</feature>
<dbReference type="CDD" id="cd05503">
    <property type="entry name" value="Bromo_BAZ2A_B_like"/>
    <property type="match status" value="1"/>
</dbReference>
<evidence type="ECO:0000256" key="14">
    <source>
        <dbReference type="SAM" id="Coils"/>
    </source>
</evidence>
<dbReference type="Pfam" id="PF15612">
    <property type="entry name" value="WHIM1"/>
    <property type="match status" value="1"/>
</dbReference>
<feature type="coiled-coil region" evidence="14">
    <location>
        <begin position="901"/>
        <end position="1048"/>
    </location>
</feature>
<dbReference type="InterPro" id="IPR013083">
    <property type="entry name" value="Znf_RING/FYVE/PHD"/>
</dbReference>
<dbReference type="PROSITE" id="PS50014">
    <property type="entry name" value="BROMODOMAIN_2"/>
    <property type="match status" value="1"/>
</dbReference>
<evidence type="ECO:0000256" key="4">
    <source>
        <dbReference type="ARBA" id="ARBA00022771"/>
    </source>
</evidence>
<dbReference type="InterPro" id="IPR011011">
    <property type="entry name" value="Znf_FYVE_PHD"/>
</dbReference>
<evidence type="ECO:0000256" key="6">
    <source>
        <dbReference type="ARBA" id="ARBA00023015"/>
    </source>
</evidence>
<feature type="domain" description="MBD" evidence="19">
    <location>
        <begin position="732"/>
        <end position="803"/>
    </location>
</feature>
<feature type="compositionally biased region" description="Polar residues" evidence="15">
    <location>
        <begin position="543"/>
        <end position="558"/>
    </location>
</feature>
<dbReference type="InterPro" id="IPR018359">
    <property type="entry name" value="Bromodomain_CS"/>
</dbReference>
<dbReference type="SMART" id="SM00391">
    <property type="entry name" value="MBD"/>
    <property type="match status" value="1"/>
</dbReference>
<protein>
    <submittedName>
        <fullName evidence="20">Bromodomain adjacent to zinc finger domain 2B</fullName>
    </submittedName>
</protein>
<dbReference type="PROSITE" id="PS50016">
    <property type="entry name" value="ZF_PHD_2"/>
    <property type="match status" value="1"/>
</dbReference>
<evidence type="ECO:0000256" key="15">
    <source>
        <dbReference type="SAM" id="MobiDB-lite"/>
    </source>
</evidence>
<dbReference type="OMA" id="NCSNIDH"/>
<dbReference type="PRINTS" id="PR00503">
    <property type="entry name" value="BROMODOMAIN"/>
</dbReference>
<feature type="compositionally biased region" description="Basic residues" evidence="15">
    <location>
        <begin position="197"/>
        <end position="207"/>
    </location>
</feature>
<organism evidence="20 21">
    <name type="scientific">Kryptolebias marmoratus</name>
    <name type="common">Mangrove killifish</name>
    <name type="synonym">Rivulus marmoratus</name>
    <dbReference type="NCBI Taxonomy" id="37003"/>
    <lineage>
        <taxon>Eukaryota</taxon>
        <taxon>Metazoa</taxon>
        <taxon>Chordata</taxon>
        <taxon>Craniata</taxon>
        <taxon>Vertebrata</taxon>
        <taxon>Euteleostomi</taxon>
        <taxon>Actinopterygii</taxon>
        <taxon>Neopterygii</taxon>
        <taxon>Teleostei</taxon>
        <taxon>Neoteleostei</taxon>
        <taxon>Acanthomorphata</taxon>
        <taxon>Ovalentaria</taxon>
        <taxon>Atherinomorphae</taxon>
        <taxon>Cyprinodontiformes</taxon>
        <taxon>Rivulidae</taxon>
        <taxon>Kryptolebias</taxon>
    </lineage>
</organism>
<dbReference type="Pfam" id="PF00439">
    <property type="entry name" value="Bromodomain"/>
    <property type="match status" value="1"/>
</dbReference>
<sequence length="2154" mass="241221">MESRKQLASPSLEKVSSSTSSFPAPPQTLPIKYNPASSPEGSSPLIICGDPLQMTVDKHSNLCGGPAFGLYSSNSSHSEFGGLGSLGLSTLADSQDGKFQEWWQPVGTNTKGSAAFFPPFLCLHPVFLSAFKSLDPVDLQSHASVCVGVNGRRTSPPTMNSMNTSSFPAEEKKDKYKPKLSQSQKTIRESLQSHQKINPKTKKRLKLIKSSSEISSTSGCLSGSWSESSSDTEETSSDSDDLEDDDNDPNVDDSDPEKESPLKRKRLTHTSENKKKRPHAADGNTTQESLCHRVPATSSFQPRSLSHQSTALCFQRAPVTQEEGQQHISVIQPTGLAAGNSSLTQACPSSYKSSPDPCSSKHNPALTSAKHLAFLSSPNQSSSCLKPLALCSPKNPTSLCSLPNKPPHTSSKPVSHSSLASHVLSASVESSRELNFVLPSNKRTHPANSIKEGCRNFPHESVLQPNKPLHLKDSVKRAASAQLKNQSDTDLFLNLRLNGATHSAVQDAPLSLVTKRRSQSSSPSSESLFAATRPSYLMPINLSTGTKEVSNGSASSPKLSAPLGPVPGSGKTTVVPHERRGLTKPDSRCPPVDSTRNNESEFSSSKGSDESFEDDEDDSEDEDFGSSLSDSESNLESDSSEDHIKERVETEAASDADKTLLKPPEASVSTLKSSSLNCSPNCSLLNQKITEPLVLSCKCLLNPIINTESLNKQDPPSSSVTFKSTPGRKRSVTDERALQLPLKFGWQRETRIRTVAGRLQGEVAYFAPCGRRLRQFPDIMKYLIRNGITEISRENFSFSTKIKVGNFYEVREGPEGLQWFLLAEDEITSSIIAMDGRRRHSRKSEHQSTPEGPGVRYPHPVGENNLQDVNDAKLMRKLKAQEIARQAAQIKLMRKLEKQALAQAAKEAKKQQAILAAEERRKKREEMKVFKQQEKIRRIQHIRMEKELRAQQVLEERRKKKEAAVNAKILEAEKRTKEKEIRRLQAAMLKQQELERHRLEMEKERRRQHMLLMKAVEAQKKAEEKERLKQEKKDKIRLNKEKKLALRRMELEKAKELRKPKEDLCLANHKPLPELSCMPGLVLPGNTISDCLMVLQFLHNFGKVLRLDFNSEMLTISSLQEGLLNMGDSGHNVQDMLVSMLSAAVCDPGVPAGRKCKTVFGDHLTNVKINRDNVSEILQIYMESHSEETELAPLAVSLKTKAFQAHSPSQKAAMLAFLVNELCCSKAVISEIDEKIDYMTSLRKDKWIVEGKLRKLRDNHARSVDKRDNGVGSENNYNFTCSSFRNKCNRKQGDSEEEEEYENDDSEDQGQDNDYDEEEEEPGGKKRKKPEICEEEDEGVHSDSVEELEKLHSQIRQELFDSSHSLRSTVIGEDRYKRRYWVLPQCGGIFVEGHEEVEKEEGREMAPQGLRVTEEQQEQEARKPEVFIPVQTSDCDQIKPQWPQNKDNLFPEKLGFLSNLSDLLEVAKLIQDLDINSQSIPSTEVPTSESHPSYPTSQTDKMNTLKSNELSSTFLKKCNGMTYSPQAILHYNRLSKILAEKHSEWFSLLPRSPCDESSVTFSSSSSASSSSSKPIWIKPSSFVFPEPPASANHSTTAGINSRQLSVPQQVKSGIHQSRQTLFSAATSSSLPPSDMSLPPVLELPLQQAEGNENRDLCLAQNSSVNKSKTTDPLMKTTLPCASSPAVKLATTQDYSHPQPIPEEMLRGWWRVSDMEKLQSLLKTLHCRGIRERVLQKQIQKHIEHMSQLFSRNKDELDTAEPEMCELRKKRVESWCVEEQAMEVDINLLRQVETLEKKVISANLQVKGWMPHEPQSNSEHLVYYEHKQFASSAFENKSPRETNQKEPSVSLMRQPNNPLDIAVTRFAELEKNIERSSKQEVTPGIKLWRKALSQVCSSAQLWLCIQQLQKTITWTRAIMKVHCQLCQKGDDEELLLLCNGCDKGCHTYCHNPKITTVLEGDWFCSFCVAKENGQLPHSRKQQSRTAVGGRRSGEGNRNGKPSVAGELISEEVASSNNVPKRGTKELKKRRDVSSDAKHDSPAKRARTSKDSSSELAVCRVLLAELEAHQDAWPFLTPVNYKSVPGYKKVIKKPMDFSTIREKLINNLYLNLESFIIDVNLVFDNCEKFNEDDSEIGRAGHSMRKFFDKRWTELLQ</sequence>
<dbReference type="CDD" id="cd01397">
    <property type="entry name" value="HAT_MBD"/>
    <property type="match status" value="1"/>
</dbReference>
<dbReference type="Pfam" id="PF15613">
    <property type="entry name" value="WSD"/>
    <property type="match status" value="1"/>
</dbReference>
<evidence type="ECO:0000256" key="12">
    <source>
        <dbReference type="PROSITE-ProRule" id="PRU00035"/>
    </source>
</evidence>
<evidence type="ECO:0000313" key="20">
    <source>
        <dbReference type="Ensembl" id="ENSKMAP00000018516.1"/>
    </source>
</evidence>
<dbReference type="InterPro" id="IPR019787">
    <property type="entry name" value="Znf_PHD-finger"/>
</dbReference>
<keyword evidence="11" id="KW-0539">Nucleus</keyword>
<feature type="compositionally biased region" description="Acidic residues" evidence="15">
    <location>
        <begin position="1295"/>
        <end position="1321"/>
    </location>
</feature>
<feature type="region of interest" description="Disordered" evidence="15">
    <location>
        <begin position="543"/>
        <end position="677"/>
    </location>
</feature>
<dbReference type="PANTHER" id="PTHR45915:SF1">
    <property type="entry name" value="BROMODOMAIN ADJACENT TO ZINC FINGER DOMAIN PROTEIN 2B"/>
    <property type="match status" value="1"/>
</dbReference>
<keyword evidence="4 13" id="KW-0863">Zinc-finger</keyword>
<dbReference type="Pfam" id="PF01429">
    <property type="entry name" value="MBD"/>
    <property type="match status" value="1"/>
</dbReference>
<dbReference type="InterPro" id="IPR036427">
    <property type="entry name" value="Bromodomain-like_sf"/>
</dbReference>
<dbReference type="InterPro" id="IPR037374">
    <property type="entry name" value="BAZ2A/B_Bromo"/>
</dbReference>
<feature type="compositionally biased region" description="Basic and acidic residues" evidence="15">
    <location>
        <begin position="2030"/>
        <end position="2049"/>
    </location>
</feature>
<dbReference type="SUPFAM" id="SSF47370">
    <property type="entry name" value="Bromodomain"/>
    <property type="match status" value="1"/>
</dbReference>
<dbReference type="SMART" id="SM00249">
    <property type="entry name" value="PHD"/>
    <property type="match status" value="1"/>
</dbReference>
<dbReference type="FunFam" id="3.30.890.10:FF:000002">
    <property type="entry name" value="Bromodomain adjacent to zinc finger domain protein 2B"/>
    <property type="match status" value="1"/>
</dbReference>
<evidence type="ECO:0000256" key="13">
    <source>
        <dbReference type="PROSITE-ProRule" id="PRU00146"/>
    </source>
</evidence>
<evidence type="ECO:0000259" key="18">
    <source>
        <dbReference type="PROSITE" id="PS50827"/>
    </source>
</evidence>
<evidence type="ECO:0000259" key="17">
    <source>
        <dbReference type="PROSITE" id="PS50016"/>
    </source>
</evidence>
<dbReference type="SUPFAM" id="SSF57903">
    <property type="entry name" value="FYVE/PHD zinc finger"/>
    <property type="match status" value="1"/>
</dbReference>
<reference evidence="20" key="2">
    <citation type="submission" date="2025-09" db="UniProtKB">
        <authorList>
            <consortium name="Ensembl"/>
        </authorList>
    </citation>
    <scope>IDENTIFICATION</scope>
</reference>
<keyword evidence="7 14" id="KW-0175">Coiled coil</keyword>
<name>A0A3Q3AQ25_KRYMA</name>
<dbReference type="InterPro" id="IPR016177">
    <property type="entry name" value="DNA-bd_dom_sf"/>
</dbReference>
<dbReference type="CDD" id="cd15545">
    <property type="entry name" value="PHD_BAZ2A_like"/>
    <property type="match status" value="1"/>
</dbReference>
<dbReference type="PROSITE" id="PS50982">
    <property type="entry name" value="MBD"/>
    <property type="match status" value="1"/>
</dbReference>
<dbReference type="Proteomes" id="UP000264800">
    <property type="component" value="Unplaced"/>
</dbReference>
<dbReference type="InterPro" id="IPR001487">
    <property type="entry name" value="Bromodomain"/>
</dbReference>
<dbReference type="Gene3D" id="1.20.920.10">
    <property type="entry name" value="Bromodomain-like"/>
    <property type="match status" value="1"/>
</dbReference>
<dbReference type="STRING" id="37003.ENSKMAP00000018516"/>
<feature type="region of interest" description="Disordered" evidence="15">
    <location>
        <begin position="1977"/>
        <end position="2049"/>
    </location>
</feature>
<dbReference type="GO" id="GO:0005634">
    <property type="term" value="C:nucleus"/>
    <property type="evidence" value="ECO:0007669"/>
    <property type="project" value="UniProtKB-SubCell"/>
</dbReference>
<feature type="compositionally biased region" description="Basic residues" evidence="15">
    <location>
        <begin position="263"/>
        <end position="278"/>
    </location>
</feature>
<evidence type="ECO:0000256" key="7">
    <source>
        <dbReference type="ARBA" id="ARBA00023054"/>
    </source>
</evidence>
<feature type="compositionally biased region" description="Polar residues" evidence="15">
    <location>
        <begin position="152"/>
        <end position="167"/>
    </location>
</feature>
<evidence type="ECO:0000259" key="19">
    <source>
        <dbReference type="PROSITE" id="PS50982"/>
    </source>
</evidence>
<feature type="compositionally biased region" description="Polar residues" evidence="15">
    <location>
        <begin position="1"/>
        <end position="22"/>
    </location>
</feature>
<accession>A0A3Q3AQ25</accession>
<dbReference type="InterPro" id="IPR028941">
    <property type="entry name" value="WHIM2_dom"/>
</dbReference>
<dbReference type="PROSITE" id="PS50827">
    <property type="entry name" value="DDT"/>
    <property type="match status" value="1"/>
</dbReference>
<proteinExistence type="inferred from homology"/>
<keyword evidence="21" id="KW-1185">Reference proteome</keyword>
<evidence type="ECO:0000256" key="11">
    <source>
        <dbReference type="ARBA" id="ARBA00023242"/>
    </source>
</evidence>
<evidence type="ECO:0000259" key="16">
    <source>
        <dbReference type="PROSITE" id="PS50014"/>
    </source>
</evidence>
<feature type="region of interest" description="Disordered" evidence="15">
    <location>
        <begin position="150"/>
        <end position="292"/>
    </location>
</feature>
<dbReference type="InterPro" id="IPR001739">
    <property type="entry name" value="Methyl_CpG_DNA-bd"/>
</dbReference>
<dbReference type="GO" id="GO:0000785">
    <property type="term" value="C:chromatin"/>
    <property type="evidence" value="ECO:0007669"/>
    <property type="project" value="TreeGrafter"/>
</dbReference>
<keyword evidence="10" id="KW-0804">Transcription</keyword>
<keyword evidence="3" id="KW-0479">Metal-binding</keyword>
<feature type="compositionally biased region" description="Basic and acidic residues" evidence="15">
    <location>
        <begin position="640"/>
        <end position="660"/>
    </location>
</feature>
<dbReference type="GO" id="GO:0008270">
    <property type="term" value="F:zinc ion binding"/>
    <property type="evidence" value="ECO:0007669"/>
    <property type="project" value="UniProtKB-KW"/>
</dbReference>
<dbReference type="Gene3D" id="3.30.890.10">
    <property type="entry name" value="Methyl-cpg-binding Protein 2, Chain A"/>
    <property type="match status" value="1"/>
</dbReference>
<feature type="region of interest" description="Disordered" evidence="15">
    <location>
        <begin position="1479"/>
        <end position="1503"/>
    </location>
</feature>
<evidence type="ECO:0000256" key="3">
    <source>
        <dbReference type="ARBA" id="ARBA00022723"/>
    </source>
</evidence>
<dbReference type="GO" id="GO:0003677">
    <property type="term" value="F:DNA binding"/>
    <property type="evidence" value="ECO:0007669"/>
    <property type="project" value="UniProtKB-KW"/>
</dbReference>
<evidence type="ECO:0000256" key="10">
    <source>
        <dbReference type="ARBA" id="ARBA00023163"/>
    </source>
</evidence>
<dbReference type="InterPro" id="IPR028942">
    <property type="entry name" value="WHIM1_dom"/>
</dbReference>
<dbReference type="Gene3D" id="3.30.40.10">
    <property type="entry name" value="Zinc/RING finger domain, C3HC4 (zinc finger)"/>
    <property type="match status" value="1"/>
</dbReference>
<dbReference type="InterPro" id="IPR001965">
    <property type="entry name" value="Znf_PHD"/>
</dbReference>
<keyword evidence="6" id="KW-0805">Transcription regulation</keyword>
<dbReference type="FunFam" id="3.30.40.10:FF:000199">
    <property type="entry name" value="Bromodomain adjacent to zinc finger domain 2B"/>
    <property type="match status" value="1"/>
</dbReference>
<feature type="domain" description="DDT" evidence="18">
    <location>
        <begin position="1085"/>
        <end position="1150"/>
    </location>
</feature>
<dbReference type="SMART" id="SM00297">
    <property type="entry name" value="BROMO"/>
    <property type="match status" value="1"/>
</dbReference>
<keyword evidence="9" id="KW-0238">DNA-binding</keyword>